<name>A0ABD2MQA1_9CUCU</name>
<evidence type="ECO:0000313" key="4">
    <source>
        <dbReference type="EMBL" id="KAL3268614.1"/>
    </source>
</evidence>
<keyword evidence="2" id="KW-0378">Hydrolase</keyword>
<comment type="caution">
    <text evidence="4">The sequence shown here is derived from an EMBL/GenBank/DDBJ whole genome shotgun (WGS) entry which is preliminary data.</text>
</comment>
<dbReference type="GO" id="GO:0016787">
    <property type="term" value="F:hydrolase activity"/>
    <property type="evidence" value="ECO:0007669"/>
    <property type="project" value="UniProtKB-KW"/>
</dbReference>
<evidence type="ECO:0000256" key="2">
    <source>
        <dbReference type="ARBA" id="ARBA00022801"/>
    </source>
</evidence>
<dbReference type="EMBL" id="JABFTP020000021">
    <property type="protein sequence ID" value="KAL3268614.1"/>
    <property type="molecule type" value="Genomic_DNA"/>
</dbReference>
<organism evidence="4 5">
    <name type="scientific">Cryptolaemus montrouzieri</name>
    <dbReference type="NCBI Taxonomy" id="559131"/>
    <lineage>
        <taxon>Eukaryota</taxon>
        <taxon>Metazoa</taxon>
        <taxon>Ecdysozoa</taxon>
        <taxon>Arthropoda</taxon>
        <taxon>Hexapoda</taxon>
        <taxon>Insecta</taxon>
        <taxon>Pterygota</taxon>
        <taxon>Neoptera</taxon>
        <taxon>Endopterygota</taxon>
        <taxon>Coleoptera</taxon>
        <taxon>Polyphaga</taxon>
        <taxon>Cucujiformia</taxon>
        <taxon>Coccinelloidea</taxon>
        <taxon>Coccinellidae</taxon>
        <taxon>Scymninae</taxon>
        <taxon>Scymnini</taxon>
        <taxon>Cryptolaemus</taxon>
    </lineage>
</organism>
<accession>A0ABD2MQA1</accession>
<gene>
    <name evidence="4" type="ORF">HHI36_007720</name>
</gene>
<evidence type="ECO:0000313" key="5">
    <source>
        <dbReference type="Proteomes" id="UP001516400"/>
    </source>
</evidence>
<dbReference type="PANTHER" id="PTHR42776">
    <property type="entry name" value="SERINE PEPTIDASE S9 FAMILY MEMBER"/>
    <property type="match status" value="1"/>
</dbReference>
<dbReference type="Proteomes" id="UP001516400">
    <property type="component" value="Unassembled WGS sequence"/>
</dbReference>
<evidence type="ECO:0000256" key="1">
    <source>
        <dbReference type="ARBA" id="ARBA00010040"/>
    </source>
</evidence>
<dbReference type="Pfam" id="PF19283">
    <property type="entry name" value="APEH_N"/>
    <property type="match status" value="1"/>
</dbReference>
<protein>
    <recommendedName>
        <fullName evidence="3">Acylamino-acid-releasing enzyme N-terminal domain-containing protein</fullName>
    </recommendedName>
</protein>
<keyword evidence="5" id="KW-1185">Reference proteome</keyword>
<proteinExistence type="inferred from homology"/>
<dbReference type="AlphaFoldDB" id="A0ABD2MQA1"/>
<dbReference type="PANTHER" id="PTHR42776:SF4">
    <property type="entry name" value="ACYLAMINO-ACID-RELEASING ENZYME"/>
    <property type="match status" value="1"/>
</dbReference>
<dbReference type="InterPro" id="IPR045550">
    <property type="entry name" value="AARE_N"/>
</dbReference>
<sequence>MDKIVNIYRSLSLIPTILDAKLSTSGNLVCSVWSHRNLEKSKTTKFLKNILLCSDLTTDYEFTPVDISNELLYSSSPSEKYRAVLREADEKQYLEIWQQQNLFRTVDLNTLNVHGKVYCDGDFKSFNWSPDESKIIYIAEKKAADTEPYYQRKGKKMIIQKKEYSWSRVCLSTRLG</sequence>
<feature type="domain" description="Acylamino-acid-releasing enzyme N-terminal" evidence="3">
    <location>
        <begin position="31"/>
        <end position="160"/>
    </location>
</feature>
<reference evidence="4 5" key="1">
    <citation type="journal article" date="2021" name="BMC Biol.">
        <title>Horizontally acquired antibacterial genes associated with adaptive radiation of ladybird beetles.</title>
        <authorList>
            <person name="Li H.S."/>
            <person name="Tang X.F."/>
            <person name="Huang Y.H."/>
            <person name="Xu Z.Y."/>
            <person name="Chen M.L."/>
            <person name="Du X.Y."/>
            <person name="Qiu B.Y."/>
            <person name="Chen P.T."/>
            <person name="Zhang W."/>
            <person name="Slipinski A."/>
            <person name="Escalona H.E."/>
            <person name="Waterhouse R.M."/>
            <person name="Zwick A."/>
            <person name="Pang H."/>
        </authorList>
    </citation>
    <scope>NUCLEOTIDE SEQUENCE [LARGE SCALE GENOMIC DNA]</scope>
    <source>
        <strain evidence="4">SYSU2018</strain>
    </source>
</reference>
<comment type="similarity">
    <text evidence="1">Belongs to the peptidase S9C family.</text>
</comment>
<evidence type="ECO:0000259" key="3">
    <source>
        <dbReference type="Pfam" id="PF19283"/>
    </source>
</evidence>